<evidence type="ECO:0000313" key="4">
    <source>
        <dbReference type="Proteomes" id="UP000466578"/>
    </source>
</evidence>
<dbReference type="InterPro" id="IPR024455">
    <property type="entry name" value="Phage_capsid"/>
</dbReference>
<name>A0ABM7K7R4_9MYCO</name>
<feature type="domain" description="Phage capsid-like C-terminal" evidence="2">
    <location>
        <begin position="10"/>
        <end position="180"/>
    </location>
</feature>
<dbReference type="SUPFAM" id="SSF56563">
    <property type="entry name" value="Major capsid protein gp5"/>
    <property type="match status" value="1"/>
</dbReference>
<dbReference type="Proteomes" id="UP000466578">
    <property type="component" value="Chromosome"/>
</dbReference>
<reference evidence="3 4" key="1">
    <citation type="journal article" date="2019" name="Emerg. Microbes Infect.">
        <title>Comprehensive subspecies identification of 175 nontuberculous mycobacteria species based on 7547 genomic profiles.</title>
        <authorList>
            <person name="Matsumoto Y."/>
            <person name="Kinjo T."/>
            <person name="Motooka D."/>
            <person name="Nabeya D."/>
            <person name="Jung N."/>
            <person name="Uechi K."/>
            <person name="Horii T."/>
            <person name="Iida T."/>
            <person name="Fujita J."/>
            <person name="Nakamura S."/>
        </authorList>
    </citation>
    <scope>NUCLEOTIDE SEQUENCE [LARGE SCALE GENOMIC DNA]</scope>
    <source>
        <strain evidence="3 4">JCM 30622</strain>
    </source>
</reference>
<sequence length="185" mass="19745">MRIKRGTVQIAKKVDAAFFSLSAVTKGPQLPLGVVAYSYIDIAVASATFDHVLQGIKLSKDHGADPTAVVINPSVELAWRQIKTQTGANSYLVQDQLLADEQRRAGYAGFTIGGVPVYVSRAVDALTAAWIVDAAQVFTVRRQGTTIETDKSAAFQQDGTAVRGVARVDFGVTNPAGVVRLFDHA</sequence>
<dbReference type="NCBIfam" id="TIGR01554">
    <property type="entry name" value="major_cap_HK97"/>
    <property type="match status" value="1"/>
</dbReference>
<dbReference type="Gene3D" id="3.30.2320.10">
    <property type="entry name" value="hypothetical protein PF0899 domain"/>
    <property type="match status" value="1"/>
</dbReference>
<protein>
    <recommendedName>
        <fullName evidence="2">Phage capsid-like C-terminal domain-containing protein</fullName>
    </recommendedName>
</protein>
<evidence type="ECO:0000259" key="2">
    <source>
        <dbReference type="Pfam" id="PF05065"/>
    </source>
</evidence>
<gene>
    <name evidence="3" type="ORF">MPRI_23080</name>
</gene>
<evidence type="ECO:0000313" key="3">
    <source>
        <dbReference type="EMBL" id="BBY70121.1"/>
    </source>
</evidence>
<organism evidence="3 4">
    <name type="scientific">Mycobacterium paraintracellulare</name>
    <dbReference type="NCBI Taxonomy" id="1138383"/>
    <lineage>
        <taxon>Bacteria</taxon>
        <taxon>Bacillati</taxon>
        <taxon>Actinomycetota</taxon>
        <taxon>Actinomycetes</taxon>
        <taxon>Mycobacteriales</taxon>
        <taxon>Mycobacteriaceae</taxon>
        <taxon>Mycobacterium</taxon>
        <taxon>Mycobacterium avium complex (MAC)</taxon>
    </lineage>
</organism>
<accession>A0ABM7K7R4</accession>
<dbReference type="RefSeq" id="WP_014383724.1">
    <property type="nucleotide sequence ID" value="NC_016948.1"/>
</dbReference>
<keyword evidence="4" id="KW-1185">Reference proteome</keyword>
<evidence type="ECO:0000256" key="1">
    <source>
        <dbReference type="ARBA" id="ARBA00004328"/>
    </source>
</evidence>
<dbReference type="EMBL" id="AP022597">
    <property type="protein sequence ID" value="BBY70121.1"/>
    <property type="molecule type" value="Genomic_DNA"/>
</dbReference>
<dbReference type="InterPro" id="IPR054612">
    <property type="entry name" value="Phage_capsid-like_C"/>
</dbReference>
<dbReference type="Pfam" id="PF05065">
    <property type="entry name" value="Phage_capsid"/>
    <property type="match status" value="1"/>
</dbReference>
<dbReference type="GeneID" id="45452722"/>
<proteinExistence type="predicted"/>
<comment type="subcellular location">
    <subcellularLocation>
        <location evidence="1">Virion</location>
    </subcellularLocation>
</comment>